<evidence type="ECO:0000256" key="5">
    <source>
        <dbReference type="ARBA" id="ARBA00023326"/>
    </source>
</evidence>
<evidence type="ECO:0000259" key="8">
    <source>
        <dbReference type="Pfam" id="PF00150"/>
    </source>
</evidence>
<keyword evidence="10" id="KW-1185">Reference proteome</keyword>
<dbReference type="Gene3D" id="3.20.20.80">
    <property type="entry name" value="Glycosidases"/>
    <property type="match status" value="1"/>
</dbReference>
<keyword evidence="3" id="KW-0119">Carbohydrate metabolism</keyword>
<dbReference type="GO" id="GO:0008422">
    <property type="term" value="F:beta-glucosidase activity"/>
    <property type="evidence" value="ECO:0007669"/>
    <property type="project" value="TreeGrafter"/>
</dbReference>
<keyword evidence="5" id="KW-0624">Polysaccharide degradation</keyword>
<keyword evidence="7" id="KW-0732">Signal</keyword>
<dbReference type="Proteomes" id="UP000193719">
    <property type="component" value="Unassembled WGS sequence"/>
</dbReference>
<sequence>MRFLNTLAFISLAIVGSKAMRDISSKELVKDIKIGWNLGNTLDAHCLEFLDYSEDQTASETCWLNPRATQELFDKLSEVGFNTFRIPTTWTGHFGEGPEYKIDEAWMKRVHEVVQYAINTGGYAILNVHHEDWNYAFSDNLASAEVILEAIWKQIAAEFEEFDEHLIFEGMNEPRKVNTDVEWNGGDEEGWEFVNEMNDLFMKTVRVSGGNNKLRHLMIPTYAAALNEHTLEAYHYPNNDDKVIVSVHSYTPYNFALATDDTAVSVFNNTQPIEWAMNNINTYFRSKDIPVIIGEFGAMSRNNDEDRMRWAELFVSSAKSMGVPCILWDNGVFEGEGERFGIIDRSQLTITYPLYLKGLMAGIGKNINISDLEVTPITPTTTIPSIIETPTIDTPPVIDTPVVPPVNPPTIETPPVIDTPVVPPVNPPTIETPPVIDTPVVPPVNPPTIETPPVIDNATNSEDYLSCAKDDYSCKSQKSEECYKKVSECWNSQQDQNACISLGNTCGKIWN</sequence>
<dbReference type="InterPro" id="IPR050386">
    <property type="entry name" value="Glycosyl_hydrolase_5"/>
</dbReference>
<feature type="chain" id="PRO_5013028078" evidence="7">
    <location>
        <begin position="20"/>
        <end position="511"/>
    </location>
</feature>
<evidence type="ECO:0000313" key="9">
    <source>
        <dbReference type="EMBL" id="ORX51156.1"/>
    </source>
</evidence>
<dbReference type="InterPro" id="IPR017853">
    <property type="entry name" value="GH"/>
</dbReference>
<dbReference type="Pfam" id="PF00150">
    <property type="entry name" value="Cellulase"/>
    <property type="match status" value="1"/>
</dbReference>
<dbReference type="GO" id="GO:0009986">
    <property type="term" value="C:cell surface"/>
    <property type="evidence" value="ECO:0007669"/>
    <property type="project" value="TreeGrafter"/>
</dbReference>
<dbReference type="PANTHER" id="PTHR31297:SF41">
    <property type="entry name" value="ENDOGLUCANASE, PUTATIVE (AFU_ORTHOLOGUE AFUA_5G01830)-RELATED"/>
    <property type="match status" value="1"/>
</dbReference>
<evidence type="ECO:0000313" key="10">
    <source>
        <dbReference type="Proteomes" id="UP000193719"/>
    </source>
</evidence>
<evidence type="ECO:0000256" key="3">
    <source>
        <dbReference type="ARBA" id="ARBA00023277"/>
    </source>
</evidence>
<comment type="caution">
    <text evidence="9">The sequence shown here is derived from an EMBL/GenBank/DDBJ whole genome shotgun (WGS) entry which is preliminary data.</text>
</comment>
<feature type="domain" description="Glycoside hydrolase family 5" evidence="8">
    <location>
        <begin position="56"/>
        <end position="331"/>
    </location>
</feature>
<dbReference type="PROSITE" id="PS00659">
    <property type="entry name" value="GLYCOSYL_HYDROL_F5"/>
    <property type="match status" value="1"/>
</dbReference>
<evidence type="ECO:0000256" key="1">
    <source>
        <dbReference type="ARBA" id="ARBA00005641"/>
    </source>
</evidence>
<reference evidence="9 10" key="2">
    <citation type="submission" date="2016-08" db="EMBL/GenBank/DDBJ databases">
        <title>Pervasive Adenine N6-methylation of Active Genes in Fungi.</title>
        <authorList>
            <consortium name="DOE Joint Genome Institute"/>
            <person name="Mondo S.J."/>
            <person name="Dannebaum R.O."/>
            <person name="Kuo R.C."/>
            <person name="Labutti K."/>
            <person name="Haridas S."/>
            <person name="Kuo A."/>
            <person name="Salamov A."/>
            <person name="Ahrendt S.R."/>
            <person name="Lipzen A."/>
            <person name="Sullivan W."/>
            <person name="Andreopoulos W.B."/>
            <person name="Clum A."/>
            <person name="Lindquist E."/>
            <person name="Daum C."/>
            <person name="Ramamoorthy G.K."/>
            <person name="Gryganskyi A."/>
            <person name="Culley D."/>
            <person name="Magnuson J.K."/>
            <person name="James T.Y."/>
            <person name="O'Malley M.A."/>
            <person name="Stajich J.E."/>
            <person name="Spatafora J.W."/>
            <person name="Visel A."/>
            <person name="Grigoriev I.V."/>
        </authorList>
    </citation>
    <scope>NUCLEOTIDE SEQUENCE [LARGE SCALE GENOMIC DNA]</scope>
    <source>
        <strain evidence="10">finn</strain>
    </source>
</reference>
<dbReference type="EMBL" id="MCFH01000019">
    <property type="protein sequence ID" value="ORX51156.1"/>
    <property type="molecule type" value="Genomic_DNA"/>
</dbReference>
<dbReference type="GO" id="GO:0005576">
    <property type="term" value="C:extracellular region"/>
    <property type="evidence" value="ECO:0007669"/>
    <property type="project" value="TreeGrafter"/>
</dbReference>
<proteinExistence type="inferred from homology"/>
<dbReference type="InterPro" id="IPR018087">
    <property type="entry name" value="Glyco_hydro_5_CS"/>
</dbReference>
<dbReference type="PANTHER" id="PTHR31297">
    <property type="entry name" value="GLUCAN ENDO-1,6-BETA-GLUCOSIDASE B"/>
    <property type="match status" value="1"/>
</dbReference>
<evidence type="ECO:0000256" key="6">
    <source>
        <dbReference type="RuleBase" id="RU361153"/>
    </source>
</evidence>
<organism evidence="9 10">
    <name type="scientific">Piromyces finnis</name>
    <dbReference type="NCBI Taxonomy" id="1754191"/>
    <lineage>
        <taxon>Eukaryota</taxon>
        <taxon>Fungi</taxon>
        <taxon>Fungi incertae sedis</taxon>
        <taxon>Chytridiomycota</taxon>
        <taxon>Chytridiomycota incertae sedis</taxon>
        <taxon>Neocallimastigomycetes</taxon>
        <taxon>Neocallimastigales</taxon>
        <taxon>Neocallimastigaceae</taxon>
        <taxon>Piromyces</taxon>
    </lineage>
</organism>
<dbReference type="SUPFAM" id="SSF51445">
    <property type="entry name" value="(Trans)glycosidases"/>
    <property type="match status" value="1"/>
</dbReference>
<evidence type="ECO:0000256" key="4">
    <source>
        <dbReference type="ARBA" id="ARBA00023295"/>
    </source>
</evidence>
<comment type="similarity">
    <text evidence="1 6">Belongs to the glycosyl hydrolase 5 (cellulase A) family.</text>
</comment>
<evidence type="ECO:0000256" key="2">
    <source>
        <dbReference type="ARBA" id="ARBA00022801"/>
    </source>
</evidence>
<feature type="signal peptide" evidence="7">
    <location>
        <begin position="1"/>
        <end position="19"/>
    </location>
</feature>
<evidence type="ECO:0000256" key="7">
    <source>
        <dbReference type="SAM" id="SignalP"/>
    </source>
</evidence>
<dbReference type="STRING" id="1754191.A0A1Y1VAF8"/>
<accession>A0A1Y1VAF8</accession>
<protein>
    <submittedName>
        <fullName evidence="9">Cellulase-domain-containing protein</fullName>
    </submittedName>
</protein>
<gene>
    <name evidence="9" type="ORF">BCR36DRAFT_583199</name>
</gene>
<dbReference type="InterPro" id="IPR001547">
    <property type="entry name" value="Glyco_hydro_5"/>
</dbReference>
<dbReference type="OrthoDB" id="412536at2759"/>
<dbReference type="AlphaFoldDB" id="A0A1Y1VAF8"/>
<dbReference type="GO" id="GO:0009251">
    <property type="term" value="P:glucan catabolic process"/>
    <property type="evidence" value="ECO:0007669"/>
    <property type="project" value="TreeGrafter"/>
</dbReference>
<reference evidence="9 10" key="1">
    <citation type="submission" date="2016-08" db="EMBL/GenBank/DDBJ databases">
        <title>Genomes of anaerobic fungi encode conserved fungal cellulosomes for biomass hydrolysis.</title>
        <authorList>
            <consortium name="DOE Joint Genome Institute"/>
            <person name="Haitjema C.H."/>
            <person name="Gilmore S.P."/>
            <person name="Henske J.K."/>
            <person name="Solomon K.V."/>
            <person name="De Groot R."/>
            <person name="Kuo A."/>
            <person name="Mondo S.J."/>
            <person name="Salamov A.A."/>
            <person name="Labutti K."/>
            <person name="Zhao Z."/>
            <person name="Chiniquy J."/>
            <person name="Barry K."/>
            <person name="Brewer H.M."/>
            <person name="Purvine S.O."/>
            <person name="Wright A.T."/>
            <person name="Boxma B."/>
            <person name="Van Alen T."/>
            <person name="Hackstein J.H."/>
            <person name="Baker S.E."/>
            <person name="Grigoriev I.V."/>
            <person name="O'Malley M.A."/>
        </authorList>
    </citation>
    <scope>NUCLEOTIDE SEQUENCE [LARGE SCALE GENOMIC DNA]</scope>
    <source>
        <strain evidence="10">finn</strain>
    </source>
</reference>
<name>A0A1Y1VAF8_9FUNG</name>
<keyword evidence="4 6" id="KW-0326">Glycosidase</keyword>
<keyword evidence="2 6" id="KW-0378">Hydrolase</keyword>